<proteinExistence type="predicted"/>
<evidence type="ECO:0000313" key="1">
    <source>
        <dbReference type="EMBL" id="MDQ0430247.1"/>
    </source>
</evidence>
<dbReference type="Proteomes" id="UP001241988">
    <property type="component" value="Unassembled WGS sequence"/>
</dbReference>
<comment type="caution">
    <text evidence="1">The sequence shown here is derived from an EMBL/GenBank/DDBJ whole genome shotgun (WGS) entry which is preliminary data.</text>
</comment>
<reference evidence="1 2" key="1">
    <citation type="submission" date="2023-07" db="EMBL/GenBank/DDBJ databases">
        <title>Genomic Encyclopedia of Type Strains, Phase IV (KMG-IV): sequencing the most valuable type-strain genomes for metagenomic binning, comparative biology and taxonomic classification.</title>
        <authorList>
            <person name="Goeker M."/>
        </authorList>
    </citation>
    <scope>NUCLEOTIDE SEQUENCE [LARGE SCALE GENOMIC DNA]</scope>
    <source>
        <strain evidence="1 2">DSM 16419</strain>
    </source>
</reference>
<gene>
    <name evidence="1" type="ORF">QOZ98_003085</name>
</gene>
<evidence type="ECO:0000313" key="2">
    <source>
        <dbReference type="Proteomes" id="UP001241988"/>
    </source>
</evidence>
<dbReference type="EMBL" id="JAUSWB010000008">
    <property type="protein sequence ID" value="MDQ0430247.1"/>
    <property type="molecule type" value="Genomic_DNA"/>
</dbReference>
<accession>A0ABU0GY06</accession>
<name>A0ABU0GY06_9BACL</name>
<keyword evidence="2" id="KW-1185">Reference proteome</keyword>
<sequence>MSCTYAFRLRKAGMSEKRSGSLSAFGLLTVHE</sequence>
<organism evidence="1 2">
    <name type="scientific">Planomicrobium stackebrandtii</name>
    <dbReference type="NCBI Taxonomy" id="253160"/>
    <lineage>
        <taxon>Bacteria</taxon>
        <taxon>Bacillati</taxon>
        <taxon>Bacillota</taxon>
        <taxon>Bacilli</taxon>
        <taxon>Bacillales</taxon>
        <taxon>Caryophanaceae</taxon>
        <taxon>Planomicrobium</taxon>
    </lineage>
</organism>
<protein>
    <submittedName>
        <fullName evidence="1">Uncharacterized protein</fullName>
    </submittedName>
</protein>